<gene>
    <name evidence="8 9 10" type="primary">LOC106466622</name>
</gene>
<reference evidence="8 9" key="1">
    <citation type="submission" date="2025-05" db="UniProtKB">
        <authorList>
            <consortium name="RefSeq"/>
        </authorList>
    </citation>
    <scope>IDENTIFICATION</scope>
    <source>
        <tissue evidence="8 9">Muscle</tissue>
    </source>
</reference>
<dbReference type="Proteomes" id="UP000694941">
    <property type="component" value="Unplaced"/>
</dbReference>
<feature type="transmembrane region" description="Helical" evidence="5">
    <location>
        <begin position="112"/>
        <end position="132"/>
    </location>
</feature>
<keyword evidence="3 5" id="KW-1133">Transmembrane helix</keyword>
<comment type="subcellular location">
    <subcellularLocation>
        <location evidence="1">Membrane</location>
        <topology evidence="1">Multi-pass membrane protein</topology>
    </subcellularLocation>
</comment>
<dbReference type="RefSeq" id="XP_022250372.1">
    <property type="nucleotide sequence ID" value="XM_022394664.1"/>
</dbReference>
<dbReference type="Pfam" id="PF00892">
    <property type="entry name" value="EamA"/>
    <property type="match status" value="2"/>
</dbReference>
<proteinExistence type="predicted"/>
<feature type="transmembrane region" description="Helical" evidence="5">
    <location>
        <begin position="48"/>
        <end position="73"/>
    </location>
</feature>
<keyword evidence="4 5" id="KW-0472">Membrane</keyword>
<evidence type="ECO:0000256" key="1">
    <source>
        <dbReference type="ARBA" id="ARBA00004141"/>
    </source>
</evidence>
<feature type="transmembrane region" description="Helical" evidence="5">
    <location>
        <begin position="138"/>
        <end position="159"/>
    </location>
</feature>
<dbReference type="InterPro" id="IPR037185">
    <property type="entry name" value="EmrE-like"/>
</dbReference>
<dbReference type="PANTHER" id="PTHR22911:SF6">
    <property type="entry name" value="SOLUTE CARRIER FAMILY 35 MEMBER G1"/>
    <property type="match status" value="1"/>
</dbReference>
<evidence type="ECO:0000256" key="5">
    <source>
        <dbReference type="SAM" id="Phobius"/>
    </source>
</evidence>
<evidence type="ECO:0000259" key="6">
    <source>
        <dbReference type="Pfam" id="PF00892"/>
    </source>
</evidence>
<feature type="transmembrane region" description="Helical" evidence="5">
    <location>
        <begin position="166"/>
        <end position="190"/>
    </location>
</feature>
<protein>
    <submittedName>
        <fullName evidence="8 9">Solute carrier family 35 member G1-like</fullName>
    </submittedName>
</protein>
<dbReference type="GeneID" id="106466622"/>
<evidence type="ECO:0000256" key="4">
    <source>
        <dbReference type="ARBA" id="ARBA00023136"/>
    </source>
</evidence>
<dbReference type="PANTHER" id="PTHR22911">
    <property type="entry name" value="ACYL-MALONYL CONDENSING ENZYME-RELATED"/>
    <property type="match status" value="1"/>
</dbReference>
<keyword evidence="7" id="KW-1185">Reference proteome</keyword>
<dbReference type="RefSeq" id="XP_022250374.1">
    <property type="nucleotide sequence ID" value="XM_022394666.1"/>
</dbReference>
<evidence type="ECO:0000313" key="10">
    <source>
        <dbReference type="RefSeq" id="XP_022250374.1"/>
    </source>
</evidence>
<evidence type="ECO:0000313" key="8">
    <source>
        <dbReference type="RefSeq" id="XP_022250372.1"/>
    </source>
</evidence>
<organism evidence="7 8">
    <name type="scientific">Limulus polyphemus</name>
    <name type="common">Atlantic horseshoe crab</name>
    <dbReference type="NCBI Taxonomy" id="6850"/>
    <lineage>
        <taxon>Eukaryota</taxon>
        <taxon>Metazoa</taxon>
        <taxon>Ecdysozoa</taxon>
        <taxon>Arthropoda</taxon>
        <taxon>Chelicerata</taxon>
        <taxon>Merostomata</taxon>
        <taxon>Xiphosura</taxon>
        <taxon>Limulidae</taxon>
        <taxon>Limulus</taxon>
    </lineage>
</organism>
<feature type="domain" description="EamA" evidence="6">
    <location>
        <begin position="51"/>
        <end position="182"/>
    </location>
</feature>
<sequence>MENKSLRPRHVEHHEIFTEVSMNEDSLDISSTYQDSTSKENNSKVHKIPFIGVFCALFSGIFFATASFIVAFVTNVDPIEILVIRSCTQLMSYVPVVIYNRNSFLGVEGERLFVCMRAVIGTVSMGTGYYSFRLIPLADASTIIFSSPAFVTLFACVLLREPCGMFQVFTIIITLTGVVLISKPTFLFGVSSTDQASSAHRLHGSLMAFCSCIAAALTFISLRKLQKTSTPVVICIFSIVSITSGLIYLSFFSKFSIPTCGEDGVLLILCGLCGTCGQFLLTTALKLEEAGPVSVARTVDVVLAFIFGVSFLNQYPSWTSIVGAFLVCSSVVITAIKKWMYRHKSQNVSLSERKTLTGKNCSSYNTFSSSK</sequence>
<feature type="transmembrane region" description="Helical" evidence="5">
    <location>
        <begin position="232"/>
        <end position="252"/>
    </location>
</feature>
<feature type="transmembrane region" description="Helical" evidence="5">
    <location>
        <begin position="294"/>
        <end position="312"/>
    </location>
</feature>
<feature type="transmembrane region" description="Helical" evidence="5">
    <location>
        <begin position="318"/>
        <end position="336"/>
    </location>
</feature>
<feature type="transmembrane region" description="Helical" evidence="5">
    <location>
        <begin position="79"/>
        <end position="100"/>
    </location>
</feature>
<evidence type="ECO:0000256" key="3">
    <source>
        <dbReference type="ARBA" id="ARBA00022989"/>
    </source>
</evidence>
<accession>A0ABM1T3B6</accession>
<feature type="transmembrane region" description="Helical" evidence="5">
    <location>
        <begin position="202"/>
        <end position="220"/>
    </location>
</feature>
<dbReference type="SUPFAM" id="SSF103481">
    <property type="entry name" value="Multidrug resistance efflux transporter EmrE"/>
    <property type="match status" value="2"/>
</dbReference>
<feature type="domain" description="EamA" evidence="6">
    <location>
        <begin position="204"/>
        <end position="334"/>
    </location>
</feature>
<keyword evidence="2 5" id="KW-0812">Transmembrane</keyword>
<dbReference type="InterPro" id="IPR000620">
    <property type="entry name" value="EamA_dom"/>
</dbReference>
<evidence type="ECO:0000313" key="7">
    <source>
        <dbReference type="Proteomes" id="UP000694941"/>
    </source>
</evidence>
<feature type="transmembrane region" description="Helical" evidence="5">
    <location>
        <begin position="264"/>
        <end position="282"/>
    </location>
</feature>
<evidence type="ECO:0000313" key="9">
    <source>
        <dbReference type="RefSeq" id="XP_022250373.1"/>
    </source>
</evidence>
<evidence type="ECO:0000256" key="2">
    <source>
        <dbReference type="ARBA" id="ARBA00022692"/>
    </source>
</evidence>
<name>A0ABM1T3B6_LIMPO</name>
<dbReference type="RefSeq" id="XP_022250373.1">
    <property type="nucleotide sequence ID" value="XM_022394665.1"/>
</dbReference>